<comment type="caution">
    <text evidence="2">The sequence shown here is derived from an EMBL/GenBank/DDBJ whole genome shotgun (WGS) entry which is preliminary data.</text>
</comment>
<protein>
    <submittedName>
        <fullName evidence="2">Helix-turn-helix domain-containing protein</fullName>
    </submittedName>
</protein>
<name>A0ABV6E1L4_9ACTN</name>
<evidence type="ECO:0000313" key="2">
    <source>
        <dbReference type="EMBL" id="MFC0222841.1"/>
    </source>
</evidence>
<evidence type="ECO:0000259" key="1">
    <source>
        <dbReference type="Pfam" id="PF01381"/>
    </source>
</evidence>
<dbReference type="CDD" id="cd00093">
    <property type="entry name" value="HTH_XRE"/>
    <property type="match status" value="1"/>
</dbReference>
<gene>
    <name evidence="2" type="ORF">ACFFJG_10140</name>
</gene>
<organism evidence="2 3">
    <name type="scientific">Nocardioides zeicaulis</name>
    <dbReference type="NCBI Taxonomy" id="1776857"/>
    <lineage>
        <taxon>Bacteria</taxon>
        <taxon>Bacillati</taxon>
        <taxon>Actinomycetota</taxon>
        <taxon>Actinomycetes</taxon>
        <taxon>Propionibacteriales</taxon>
        <taxon>Nocardioidaceae</taxon>
        <taxon>Nocardioides</taxon>
    </lineage>
</organism>
<feature type="domain" description="HTH cro/C1-type" evidence="1">
    <location>
        <begin position="46"/>
        <end position="88"/>
    </location>
</feature>
<keyword evidence="3" id="KW-1185">Reference proteome</keyword>
<reference evidence="2 3" key="1">
    <citation type="submission" date="2024-09" db="EMBL/GenBank/DDBJ databases">
        <authorList>
            <person name="Sun Q."/>
            <person name="Mori K."/>
        </authorList>
    </citation>
    <scope>NUCLEOTIDE SEQUENCE [LARGE SCALE GENOMIC DNA]</scope>
    <source>
        <strain evidence="2 3">CCM 8654</strain>
    </source>
</reference>
<dbReference type="InterPro" id="IPR010982">
    <property type="entry name" value="Lambda_DNA-bd_dom_sf"/>
</dbReference>
<accession>A0ABV6E1L4</accession>
<dbReference type="InterPro" id="IPR001387">
    <property type="entry name" value="Cro/C1-type_HTH"/>
</dbReference>
<dbReference type="Gene3D" id="1.10.260.40">
    <property type="entry name" value="lambda repressor-like DNA-binding domains"/>
    <property type="match status" value="1"/>
</dbReference>
<dbReference type="EMBL" id="JBHLXH010000001">
    <property type="protein sequence ID" value="MFC0222841.1"/>
    <property type="molecule type" value="Genomic_DNA"/>
</dbReference>
<dbReference type="Pfam" id="PF01381">
    <property type="entry name" value="HTH_3"/>
    <property type="match status" value="1"/>
</dbReference>
<dbReference type="RefSeq" id="WP_378518559.1">
    <property type="nucleotide sequence ID" value="NZ_CBCSDI010000032.1"/>
</dbReference>
<sequence length="103" mass="11208">MPRRRNGAPREWIAEGSWPDGTFSADAPVEVAHAVAIALGLAAALEGRNKSDVASEAGVDRSTMYDILAGKAWPDTFTLAKLERYLDATLWPSDPSPKLRRND</sequence>
<evidence type="ECO:0000313" key="3">
    <source>
        <dbReference type="Proteomes" id="UP001589698"/>
    </source>
</evidence>
<proteinExistence type="predicted"/>
<dbReference type="SUPFAM" id="SSF47413">
    <property type="entry name" value="lambda repressor-like DNA-binding domains"/>
    <property type="match status" value="1"/>
</dbReference>
<dbReference type="Proteomes" id="UP001589698">
    <property type="component" value="Unassembled WGS sequence"/>
</dbReference>